<dbReference type="RefSeq" id="WP_248904084.1">
    <property type="nucleotide sequence ID" value="NZ_CP109979.1"/>
</dbReference>
<evidence type="ECO:0000313" key="3">
    <source>
        <dbReference type="Proteomes" id="UP001596417"/>
    </source>
</evidence>
<organism evidence="2 3">
    <name type="scientific">Halocatena marina</name>
    <dbReference type="NCBI Taxonomy" id="2934937"/>
    <lineage>
        <taxon>Archaea</taxon>
        <taxon>Methanobacteriati</taxon>
        <taxon>Methanobacteriota</taxon>
        <taxon>Stenosarchaea group</taxon>
        <taxon>Halobacteria</taxon>
        <taxon>Halobacteriales</taxon>
        <taxon>Natronomonadaceae</taxon>
        <taxon>Halocatena</taxon>
    </lineage>
</organism>
<comment type="caution">
    <text evidence="2">The sequence shown here is derived from an EMBL/GenBank/DDBJ whole genome shotgun (WGS) entry which is preliminary data.</text>
</comment>
<evidence type="ECO:0000259" key="1">
    <source>
        <dbReference type="Pfam" id="PF26269"/>
    </source>
</evidence>
<dbReference type="Pfam" id="PF26269">
    <property type="entry name" value="DUF8072"/>
    <property type="match status" value="1"/>
</dbReference>
<evidence type="ECO:0000313" key="2">
    <source>
        <dbReference type="EMBL" id="MFC7188601.1"/>
    </source>
</evidence>
<dbReference type="Proteomes" id="UP001596417">
    <property type="component" value="Unassembled WGS sequence"/>
</dbReference>
<reference evidence="2 3" key="1">
    <citation type="journal article" date="2019" name="Int. J. Syst. Evol. Microbiol.">
        <title>The Global Catalogue of Microorganisms (GCM) 10K type strain sequencing project: providing services to taxonomists for standard genome sequencing and annotation.</title>
        <authorList>
            <consortium name="The Broad Institute Genomics Platform"/>
            <consortium name="The Broad Institute Genome Sequencing Center for Infectious Disease"/>
            <person name="Wu L."/>
            <person name="Ma J."/>
        </authorList>
    </citation>
    <scope>NUCLEOTIDE SEQUENCE [LARGE SCALE GENOMIC DNA]</scope>
    <source>
        <strain evidence="2 3">RDMS1</strain>
    </source>
</reference>
<sequence>MNTLAKRIHNITPDPLRITFTDGTTVDLRMQSTEFFQEAFQGEGVSVADNETYRIITEGEDDETVVAGKETEDGWEIVGAVVDVTPIDA</sequence>
<dbReference type="GeneID" id="76198154"/>
<dbReference type="AlphaFoldDB" id="A0ABD5YGW4"/>
<accession>A0ABD5YGW4</accession>
<dbReference type="EMBL" id="JBHTAX010000001">
    <property type="protein sequence ID" value="MFC7188601.1"/>
    <property type="molecule type" value="Genomic_DNA"/>
</dbReference>
<proteinExistence type="predicted"/>
<dbReference type="InterPro" id="IPR058385">
    <property type="entry name" value="DUF8072"/>
</dbReference>
<gene>
    <name evidence="2" type="ORF">ACFQL7_01200</name>
</gene>
<keyword evidence="3" id="KW-1185">Reference proteome</keyword>
<feature type="domain" description="DUF8072" evidence="1">
    <location>
        <begin position="1"/>
        <end position="88"/>
    </location>
</feature>
<protein>
    <recommendedName>
        <fullName evidence="1">DUF8072 domain-containing protein</fullName>
    </recommendedName>
</protein>
<name>A0ABD5YGW4_9EURY</name>